<dbReference type="InterPro" id="IPR009057">
    <property type="entry name" value="Homeodomain-like_sf"/>
</dbReference>
<reference evidence="6" key="1">
    <citation type="submission" date="2020-10" db="EMBL/GenBank/DDBJ databases">
        <title>Taxonomic study of unclassified bacteria belonging to the class Ktedonobacteria.</title>
        <authorList>
            <person name="Yabe S."/>
            <person name="Wang C.M."/>
            <person name="Zheng Y."/>
            <person name="Sakai Y."/>
            <person name="Cavaletti L."/>
            <person name="Monciardini P."/>
            <person name="Donadio S."/>
        </authorList>
    </citation>
    <scope>NUCLEOTIDE SEQUENCE</scope>
    <source>
        <strain evidence="6">SOSP1-1</strain>
    </source>
</reference>
<dbReference type="GO" id="GO:0000976">
    <property type="term" value="F:transcription cis-regulatory region binding"/>
    <property type="evidence" value="ECO:0007669"/>
    <property type="project" value="TreeGrafter"/>
</dbReference>
<gene>
    <name evidence="6" type="ORF">KSX_46210</name>
</gene>
<protein>
    <recommendedName>
        <fullName evidence="5">HTH tetR-type domain-containing protein</fullName>
    </recommendedName>
</protein>
<dbReference type="SUPFAM" id="SSF48498">
    <property type="entry name" value="Tetracyclin repressor-like, C-terminal domain"/>
    <property type="match status" value="1"/>
</dbReference>
<evidence type="ECO:0000313" key="7">
    <source>
        <dbReference type="Proteomes" id="UP000612362"/>
    </source>
</evidence>
<dbReference type="PANTHER" id="PTHR30055">
    <property type="entry name" value="HTH-TYPE TRANSCRIPTIONAL REGULATOR RUTR"/>
    <property type="match status" value="1"/>
</dbReference>
<dbReference type="Pfam" id="PF00440">
    <property type="entry name" value="TetR_N"/>
    <property type="match status" value="1"/>
</dbReference>
<comment type="caution">
    <text evidence="6">The sequence shown here is derived from an EMBL/GenBank/DDBJ whole genome shotgun (WGS) entry which is preliminary data.</text>
</comment>
<evidence type="ECO:0000256" key="4">
    <source>
        <dbReference type="PROSITE-ProRule" id="PRU00335"/>
    </source>
</evidence>
<dbReference type="PRINTS" id="PR00455">
    <property type="entry name" value="HTHTETR"/>
</dbReference>
<dbReference type="AlphaFoldDB" id="A0A8J3I5V9"/>
<feature type="domain" description="HTH tetR-type" evidence="5">
    <location>
        <begin position="12"/>
        <end position="72"/>
    </location>
</feature>
<evidence type="ECO:0000256" key="1">
    <source>
        <dbReference type="ARBA" id="ARBA00023015"/>
    </source>
</evidence>
<organism evidence="6 7">
    <name type="scientific">Ktedonospora formicarum</name>
    <dbReference type="NCBI Taxonomy" id="2778364"/>
    <lineage>
        <taxon>Bacteria</taxon>
        <taxon>Bacillati</taxon>
        <taxon>Chloroflexota</taxon>
        <taxon>Ktedonobacteria</taxon>
        <taxon>Ktedonobacterales</taxon>
        <taxon>Ktedonobacteraceae</taxon>
        <taxon>Ktedonospora</taxon>
    </lineage>
</organism>
<dbReference type="RefSeq" id="WP_220195834.1">
    <property type="nucleotide sequence ID" value="NZ_BNJF01000002.1"/>
</dbReference>
<evidence type="ECO:0000259" key="5">
    <source>
        <dbReference type="PROSITE" id="PS50977"/>
    </source>
</evidence>
<evidence type="ECO:0000313" key="6">
    <source>
        <dbReference type="EMBL" id="GHO46458.1"/>
    </source>
</evidence>
<dbReference type="GO" id="GO:0003700">
    <property type="term" value="F:DNA-binding transcription factor activity"/>
    <property type="evidence" value="ECO:0007669"/>
    <property type="project" value="TreeGrafter"/>
</dbReference>
<dbReference type="InterPro" id="IPR025996">
    <property type="entry name" value="MT1864/Rv1816-like_C"/>
</dbReference>
<dbReference type="PANTHER" id="PTHR30055:SF234">
    <property type="entry name" value="HTH-TYPE TRANSCRIPTIONAL REGULATOR BETI"/>
    <property type="match status" value="1"/>
</dbReference>
<proteinExistence type="predicted"/>
<dbReference type="Gene3D" id="1.10.357.10">
    <property type="entry name" value="Tetracycline Repressor, domain 2"/>
    <property type="match status" value="1"/>
</dbReference>
<dbReference type="Proteomes" id="UP000612362">
    <property type="component" value="Unassembled WGS sequence"/>
</dbReference>
<dbReference type="SUPFAM" id="SSF46689">
    <property type="entry name" value="Homeodomain-like"/>
    <property type="match status" value="1"/>
</dbReference>
<evidence type="ECO:0000256" key="3">
    <source>
        <dbReference type="ARBA" id="ARBA00023163"/>
    </source>
</evidence>
<dbReference type="PROSITE" id="PS50977">
    <property type="entry name" value="HTH_TETR_2"/>
    <property type="match status" value="1"/>
</dbReference>
<dbReference type="InterPro" id="IPR001647">
    <property type="entry name" value="HTH_TetR"/>
</dbReference>
<feature type="DNA-binding region" description="H-T-H motif" evidence="4">
    <location>
        <begin position="35"/>
        <end position="54"/>
    </location>
</feature>
<dbReference type="InterPro" id="IPR036271">
    <property type="entry name" value="Tet_transcr_reg_TetR-rel_C_sf"/>
</dbReference>
<dbReference type="Pfam" id="PF13305">
    <property type="entry name" value="TetR_C_33"/>
    <property type="match status" value="1"/>
</dbReference>
<keyword evidence="1" id="KW-0805">Transcription regulation</keyword>
<dbReference type="InterPro" id="IPR050109">
    <property type="entry name" value="HTH-type_TetR-like_transc_reg"/>
</dbReference>
<dbReference type="EMBL" id="BNJF01000002">
    <property type="protein sequence ID" value="GHO46458.1"/>
    <property type="molecule type" value="Genomic_DNA"/>
</dbReference>
<keyword evidence="2 4" id="KW-0238">DNA-binding</keyword>
<accession>A0A8J3I5V9</accession>
<keyword evidence="7" id="KW-1185">Reference proteome</keyword>
<keyword evidence="3" id="KW-0804">Transcription</keyword>
<evidence type="ECO:0000256" key="2">
    <source>
        <dbReference type="ARBA" id="ARBA00023125"/>
    </source>
</evidence>
<name>A0A8J3I5V9_9CHLR</name>
<sequence>MNLKKRRDLEKQAMRRGILDAARRLARREDWSAVTIRKIAEQIQYSSPMVYEYFSSKDDLLLALLREGFSELAATMRHASQAAVEPEEHLLRIGDAYCQFARAYPELYQVMHGLGGVPLDSQARMQAAYEVCQITLEALEVWAKAKEVTLKNPEEAVELLWACLHGLVSLYVMGRSQEESLRVELMARQVGHSLLNTWSFSGGPG</sequence>